<sequence length="378" mass="41979">MPMYVERVVVNIASSGIHYGATILRSVPFTINWNELKCQKRLAAAVLGCGRKKIWLDPNENSTIASANSRKLIRKLYKDNLIIRKPVTVHSRSRARRQLIARRLGRHMGVGKRRGTADARMPQKVLWMRRMRVLRRLLKRYRASHKIDKHLYHHLYQQCKGNIFKNKRILIDHIHKKKSERLRAKQLSDQAEAMRQRKREAKVRREERLVERRKKMLLGVVAAAATQPSAKAVKEMAKVEVPKVAASSKKSEAPKTEAKKVEVSSAEAKKAEPPKPESKKATATASASAKGSKVDGKKVEAPKTEAKKTESKTGPTSKAEASKLGKGAPGAKTSKTPAPPPKVPTAQTATRPKSSKKRSGPSAAASLQEDGFVSITKA</sequence>
<dbReference type="InterPro" id="IPR057259">
    <property type="entry name" value="Ribosomal_L19e"/>
</dbReference>
<gene>
    <name evidence="7" type="ORF">EGR_00377</name>
</gene>
<evidence type="ECO:0000259" key="6">
    <source>
        <dbReference type="SMART" id="SM01416"/>
    </source>
</evidence>
<dbReference type="InterPro" id="IPR035970">
    <property type="entry name" value="60S_ribosomal_eL19_sf"/>
</dbReference>
<feature type="region of interest" description="Disordered" evidence="5">
    <location>
        <begin position="243"/>
        <end position="378"/>
    </location>
</feature>
<dbReference type="PROSITE" id="PS00526">
    <property type="entry name" value="RIBOSOMAL_L19E"/>
    <property type="match status" value="1"/>
</dbReference>
<dbReference type="GO" id="GO:0022625">
    <property type="term" value="C:cytosolic large ribosomal subunit"/>
    <property type="evidence" value="ECO:0007669"/>
    <property type="project" value="InterPro"/>
</dbReference>
<feature type="compositionally biased region" description="Low complexity" evidence="5">
    <location>
        <begin position="281"/>
        <end position="290"/>
    </location>
</feature>
<accession>W6UUX9</accession>
<keyword evidence="2 4" id="KW-0689">Ribosomal protein</keyword>
<reference evidence="7 8" key="1">
    <citation type="journal article" date="2013" name="Nat. Genet.">
        <title>The genome of the hydatid tapeworm Echinococcus granulosus.</title>
        <authorList>
            <person name="Zheng H."/>
            <person name="Zhang W."/>
            <person name="Zhang L."/>
            <person name="Zhang Z."/>
            <person name="Li J."/>
            <person name="Lu G."/>
            <person name="Zhu Y."/>
            <person name="Wang Y."/>
            <person name="Huang Y."/>
            <person name="Liu J."/>
            <person name="Kang H."/>
            <person name="Chen J."/>
            <person name="Wang L."/>
            <person name="Chen A."/>
            <person name="Yu S."/>
            <person name="Gao Z."/>
            <person name="Jin L."/>
            <person name="Gu W."/>
            <person name="Wang Z."/>
            <person name="Zhao L."/>
            <person name="Shi B."/>
            <person name="Wen H."/>
            <person name="Lin R."/>
            <person name="Jones M.K."/>
            <person name="Brejova B."/>
            <person name="Vinar T."/>
            <person name="Zhao G."/>
            <person name="McManus D.P."/>
            <person name="Chen Z."/>
            <person name="Zhou Y."/>
            <person name="Wang S."/>
        </authorList>
    </citation>
    <scope>NUCLEOTIDE SEQUENCE [LARGE SCALE GENOMIC DNA]</scope>
</reference>
<dbReference type="STRING" id="6210.W6UUX9"/>
<evidence type="ECO:0000256" key="2">
    <source>
        <dbReference type="ARBA" id="ARBA00022980"/>
    </source>
</evidence>
<organism evidence="7 8">
    <name type="scientific">Echinococcus granulosus</name>
    <name type="common">Hydatid tapeworm</name>
    <dbReference type="NCBI Taxonomy" id="6210"/>
    <lineage>
        <taxon>Eukaryota</taxon>
        <taxon>Metazoa</taxon>
        <taxon>Spiralia</taxon>
        <taxon>Lophotrochozoa</taxon>
        <taxon>Platyhelminthes</taxon>
        <taxon>Cestoda</taxon>
        <taxon>Eucestoda</taxon>
        <taxon>Cyclophyllidea</taxon>
        <taxon>Taeniidae</taxon>
        <taxon>Echinococcus</taxon>
        <taxon>Echinococcus granulosus group</taxon>
    </lineage>
</organism>
<evidence type="ECO:0000256" key="3">
    <source>
        <dbReference type="ARBA" id="ARBA00023274"/>
    </source>
</evidence>
<dbReference type="EMBL" id="APAU02000001">
    <property type="protein sequence ID" value="EUB65108.1"/>
    <property type="molecule type" value="Genomic_DNA"/>
</dbReference>
<dbReference type="KEGG" id="egl:EGR_00377"/>
<comment type="similarity">
    <text evidence="1 4">Belongs to the eukaryotic ribosomal protein eL19 family.</text>
</comment>
<dbReference type="GO" id="GO:0006412">
    <property type="term" value="P:translation"/>
    <property type="evidence" value="ECO:0007669"/>
    <property type="project" value="InterPro"/>
</dbReference>
<dbReference type="InterPro" id="IPR039547">
    <property type="entry name" value="Ribosomal_eL19"/>
</dbReference>
<dbReference type="Gene3D" id="1.10.1650.10">
    <property type="match status" value="1"/>
</dbReference>
<dbReference type="CDD" id="cd01417">
    <property type="entry name" value="Ribosomal_L19e_E"/>
    <property type="match status" value="1"/>
</dbReference>
<proteinExistence type="inferred from homology"/>
<dbReference type="Gene3D" id="1.10.1200.240">
    <property type="match status" value="1"/>
</dbReference>
<dbReference type="InterPro" id="IPR015972">
    <property type="entry name" value="Ribosomal_eL19_dom1"/>
</dbReference>
<dbReference type="Pfam" id="PF01280">
    <property type="entry name" value="Ribosomal_L19e"/>
    <property type="match status" value="1"/>
</dbReference>
<dbReference type="GO" id="GO:0003723">
    <property type="term" value="F:RNA binding"/>
    <property type="evidence" value="ECO:0007669"/>
    <property type="project" value="InterPro"/>
</dbReference>
<dbReference type="InterPro" id="IPR000196">
    <property type="entry name" value="Ribosomal_eL19_dom"/>
</dbReference>
<dbReference type="GeneID" id="36336092"/>
<dbReference type="InterPro" id="IPR057260">
    <property type="entry name" value="Ribosomal_L19e_C"/>
</dbReference>
<dbReference type="GO" id="GO:0003735">
    <property type="term" value="F:structural constituent of ribosome"/>
    <property type="evidence" value="ECO:0007669"/>
    <property type="project" value="InterPro"/>
</dbReference>
<dbReference type="AlphaFoldDB" id="W6UUX9"/>
<dbReference type="SUPFAM" id="SSF48140">
    <property type="entry name" value="Ribosomal protein L19 (L19e)"/>
    <property type="match status" value="1"/>
</dbReference>
<protein>
    <recommendedName>
        <fullName evidence="4">Ribosomal protein L19</fullName>
    </recommendedName>
</protein>
<dbReference type="FunFam" id="1.10.1200.240:FF:000001">
    <property type="entry name" value="Ribosomal protein L19"/>
    <property type="match status" value="1"/>
</dbReference>
<evidence type="ECO:0000313" key="8">
    <source>
        <dbReference type="Proteomes" id="UP000019149"/>
    </source>
</evidence>
<dbReference type="OrthoDB" id="5407653at2759"/>
<feature type="region of interest" description="Disordered" evidence="5">
    <location>
        <begin position="183"/>
        <end position="206"/>
    </location>
</feature>
<feature type="compositionally biased region" description="Basic and acidic residues" evidence="5">
    <location>
        <begin position="249"/>
        <end position="280"/>
    </location>
</feature>
<evidence type="ECO:0000256" key="4">
    <source>
        <dbReference type="RuleBase" id="RU000574"/>
    </source>
</evidence>
<dbReference type="RefSeq" id="XP_024356304.1">
    <property type="nucleotide sequence ID" value="XM_024489626.1"/>
</dbReference>
<feature type="domain" description="Large ribosomal subunit protein eL19" evidence="6">
    <location>
        <begin position="35"/>
        <end position="178"/>
    </location>
</feature>
<comment type="caution">
    <text evidence="7">The sequence shown here is derived from an EMBL/GenBank/DDBJ whole genome shotgun (WGS) entry which is preliminary data.</text>
</comment>
<keyword evidence="8" id="KW-1185">Reference proteome</keyword>
<dbReference type="SMART" id="SM01416">
    <property type="entry name" value="Ribosomal_L19e"/>
    <property type="match status" value="1"/>
</dbReference>
<name>W6UUX9_ECHGR</name>
<dbReference type="PANTHER" id="PTHR10722">
    <property type="entry name" value="60S RIBOSOMAL PROTEIN L19"/>
    <property type="match status" value="1"/>
</dbReference>
<dbReference type="FunFam" id="1.10.1650.10:FF:000001">
    <property type="entry name" value="Ribosomal protein L19"/>
    <property type="match status" value="1"/>
</dbReference>
<evidence type="ECO:0000256" key="5">
    <source>
        <dbReference type="SAM" id="MobiDB-lite"/>
    </source>
</evidence>
<dbReference type="Pfam" id="PF25476">
    <property type="entry name" value="Ribosomal_L19e_C"/>
    <property type="match status" value="1"/>
</dbReference>
<dbReference type="OMA" id="FTINWNE"/>
<feature type="compositionally biased region" description="Basic and acidic residues" evidence="5">
    <location>
        <begin position="292"/>
        <end position="311"/>
    </location>
</feature>
<keyword evidence="3 4" id="KW-0687">Ribonucleoprotein</keyword>
<evidence type="ECO:0000313" key="7">
    <source>
        <dbReference type="EMBL" id="EUB65108.1"/>
    </source>
</evidence>
<dbReference type="Proteomes" id="UP000019149">
    <property type="component" value="Unassembled WGS sequence"/>
</dbReference>
<dbReference type="CTD" id="36336092"/>
<dbReference type="InterPro" id="IPR023638">
    <property type="entry name" value="Ribosomal_eL19_CS"/>
</dbReference>
<evidence type="ECO:0000256" key="1">
    <source>
        <dbReference type="ARBA" id="ARBA00011082"/>
    </source>
</evidence>
<dbReference type="InterPro" id="IPR033935">
    <property type="entry name" value="Ribosomal_eL19_euk"/>
</dbReference>